<reference evidence="2 3" key="1">
    <citation type="journal article" date="2016" name="Antonie Van Leeuwenhoek">
        <title>Nocardia donostiensis sp. nov., isolated from human respiratory specimens.</title>
        <authorList>
            <person name="Ercibengoa M."/>
            <person name="Bell M."/>
            <person name="Marimon J.M."/>
            <person name="Humrighouse B."/>
            <person name="Klenk H.P."/>
            <person name="Potter G."/>
            <person name="Perez-Trallero E."/>
        </authorList>
    </citation>
    <scope>NUCLEOTIDE SEQUENCE [LARGE SCALE GENOMIC DNA]</scope>
    <source>
        <strain evidence="2 3">X1655</strain>
    </source>
</reference>
<accession>A0A1V2TJZ9</accession>
<organism evidence="2 3">
    <name type="scientific">Nocardia donostiensis</name>
    <dbReference type="NCBI Taxonomy" id="1538463"/>
    <lineage>
        <taxon>Bacteria</taxon>
        <taxon>Bacillati</taxon>
        <taxon>Actinomycetota</taxon>
        <taxon>Actinomycetes</taxon>
        <taxon>Mycobacteriales</taxon>
        <taxon>Nocardiaceae</taxon>
        <taxon>Nocardia</taxon>
    </lineage>
</organism>
<feature type="region of interest" description="Disordered" evidence="1">
    <location>
        <begin position="67"/>
        <end position="88"/>
    </location>
</feature>
<name>A0A1V2TJZ9_9NOCA</name>
<sequence length="88" mass="9054">MDTDFPSFGHLGATAAHHKPGNTESATDISTTGPRGLTRAVGAEQADGFLAIGSDTSDRNVFLPTVSGEEEDMTHGDLGVPVAASNNR</sequence>
<gene>
    <name evidence="2" type="ORF">B0T46_05440</name>
</gene>
<protein>
    <submittedName>
        <fullName evidence="2">Uncharacterized protein</fullName>
    </submittedName>
</protein>
<dbReference type="Proteomes" id="UP000188836">
    <property type="component" value="Unassembled WGS sequence"/>
</dbReference>
<dbReference type="EMBL" id="MUMY01000003">
    <property type="protein sequence ID" value="ONM49839.1"/>
    <property type="molecule type" value="Genomic_DNA"/>
</dbReference>
<dbReference type="AlphaFoldDB" id="A0A1V2TJZ9"/>
<keyword evidence="3" id="KW-1185">Reference proteome</keyword>
<evidence type="ECO:0000313" key="2">
    <source>
        <dbReference type="EMBL" id="ONM49839.1"/>
    </source>
</evidence>
<evidence type="ECO:0000313" key="3">
    <source>
        <dbReference type="Proteomes" id="UP000188836"/>
    </source>
</evidence>
<dbReference type="RefSeq" id="WP_077115351.1">
    <property type="nucleotide sequence ID" value="NZ_LOKT01000021.1"/>
</dbReference>
<proteinExistence type="predicted"/>
<evidence type="ECO:0000256" key="1">
    <source>
        <dbReference type="SAM" id="MobiDB-lite"/>
    </source>
</evidence>
<comment type="caution">
    <text evidence="2">The sequence shown here is derived from an EMBL/GenBank/DDBJ whole genome shotgun (WGS) entry which is preliminary data.</text>
</comment>
<feature type="compositionally biased region" description="Polar residues" evidence="1">
    <location>
        <begin position="22"/>
        <end position="33"/>
    </location>
</feature>
<feature type="region of interest" description="Disordered" evidence="1">
    <location>
        <begin position="1"/>
        <end position="42"/>
    </location>
</feature>